<evidence type="ECO:0000313" key="4">
    <source>
        <dbReference type="Proteomes" id="UP000001514"/>
    </source>
</evidence>
<dbReference type="GO" id="GO:0005739">
    <property type="term" value="C:mitochondrion"/>
    <property type="evidence" value="ECO:0000318"/>
    <property type="project" value="GO_Central"/>
</dbReference>
<dbReference type="InParanoid" id="D8SCU6"/>
<dbReference type="OrthoDB" id="1890565at2759"/>
<dbReference type="PANTHER" id="PTHR45717">
    <property type="entry name" value="OS12G0527900 PROTEIN"/>
    <property type="match status" value="1"/>
</dbReference>
<dbReference type="EMBL" id="GL377612">
    <property type="protein sequence ID" value="EFJ17917.1"/>
    <property type="molecule type" value="Genomic_DNA"/>
</dbReference>
<dbReference type="STRING" id="88036.D8SCU6"/>
<dbReference type="Gene3D" id="1.25.40.10">
    <property type="entry name" value="Tetratricopeptide repeat domain"/>
    <property type="match status" value="2"/>
</dbReference>
<feature type="non-terminal residue" evidence="3">
    <location>
        <position position="463"/>
    </location>
</feature>
<dbReference type="Pfam" id="PF01535">
    <property type="entry name" value="PPR"/>
    <property type="match status" value="3"/>
</dbReference>
<protein>
    <recommendedName>
        <fullName evidence="5">Pentacotripeptide-repeat region of PRORP domain-containing protein</fullName>
    </recommendedName>
</protein>
<dbReference type="FunCoup" id="D8SCU6">
    <property type="interactions" value="244"/>
</dbReference>
<evidence type="ECO:0000313" key="3">
    <source>
        <dbReference type="EMBL" id="EFJ17917.1"/>
    </source>
</evidence>
<dbReference type="Gramene" id="EFJ17917">
    <property type="protein sequence ID" value="EFJ17917"/>
    <property type="gene ID" value="SELMODRAFT_53460"/>
</dbReference>
<keyword evidence="4" id="KW-1185">Reference proteome</keyword>
<feature type="non-terminal residue" evidence="3">
    <location>
        <position position="1"/>
    </location>
</feature>
<sequence>DEDNVDPNSLVARLEDDKGGPVLHILHQWIAEGRESHGEIIAAMKRLKWLGRFKQAYEISDWVIKERSLELQKFHFINHLDLTGRVVNMNAAKNFLLTKMPRVYAKSEAALITMFENYVIHSLLSKARLVLKLMKEKNLLTTATAFNKLFHLYANKKKEDGIPVILREMRDMRISPNVETYNILIGIKAKKGDTEGMERLFSKMKCDGDGTPNCEILCTLASGYVNAGDHEKAMAYLKEAVASEEFQESRRVHDKVIALYAAMGRADMIDRIWRFTRRFPVVSANSYVATIAAYEKVGRIDRAEKVFAELTEKRTLLRPAHYVPLFRAYCEGGEMGKAEKLLERIRHGNGHINNLSYHHLVAGYMKSGNPKMAAETLNRMFEERVPPCFDTVMLILKEHAKNADVSSAELLFQDMRRESYNKNVAAYNSLLEAYVNAGKHAYRFLQRMATDKVAPNARTFELL</sequence>
<dbReference type="HOGENOM" id="CLU_664621_0_0_1"/>
<feature type="repeat" description="PPR" evidence="2">
    <location>
        <begin position="177"/>
        <end position="211"/>
    </location>
</feature>
<keyword evidence="1" id="KW-0677">Repeat</keyword>
<dbReference type="OMA" id="YELSWSS"/>
<dbReference type="Proteomes" id="UP000001514">
    <property type="component" value="Unassembled WGS sequence"/>
</dbReference>
<dbReference type="PROSITE" id="PS51375">
    <property type="entry name" value="PPR"/>
    <property type="match status" value="2"/>
</dbReference>
<accession>D8SCU6</accession>
<dbReference type="AlphaFoldDB" id="D8SCU6"/>
<feature type="repeat" description="PPR" evidence="2">
    <location>
        <begin position="353"/>
        <end position="387"/>
    </location>
</feature>
<reference evidence="3 4" key="1">
    <citation type="journal article" date="2011" name="Science">
        <title>The Selaginella genome identifies genetic changes associated with the evolution of vascular plants.</title>
        <authorList>
            <person name="Banks J.A."/>
            <person name="Nishiyama T."/>
            <person name="Hasebe M."/>
            <person name="Bowman J.L."/>
            <person name="Gribskov M."/>
            <person name="dePamphilis C."/>
            <person name="Albert V.A."/>
            <person name="Aono N."/>
            <person name="Aoyama T."/>
            <person name="Ambrose B.A."/>
            <person name="Ashton N.W."/>
            <person name="Axtell M.J."/>
            <person name="Barker E."/>
            <person name="Barker M.S."/>
            <person name="Bennetzen J.L."/>
            <person name="Bonawitz N.D."/>
            <person name="Chapple C."/>
            <person name="Cheng C."/>
            <person name="Correa L.G."/>
            <person name="Dacre M."/>
            <person name="DeBarry J."/>
            <person name="Dreyer I."/>
            <person name="Elias M."/>
            <person name="Engstrom E.M."/>
            <person name="Estelle M."/>
            <person name="Feng L."/>
            <person name="Finet C."/>
            <person name="Floyd S.K."/>
            <person name="Frommer W.B."/>
            <person name="Fujita T."/>
            <person name="Gramzow L."/>
            <person name="Gutensohn M."/>
            <person name="Harholt J."/>
            <person name="Hattori M."/>
            <person name="Heyl A."/>
            <person name="Hirai T."/>
            <person name="Hiwatashi Y."/>
            <person name="Ishikawa M."/>
            <person name="Iwata M."/>
            <person name="Karol K.G."/>
            <person name="Koehler B."/>
            <person name="Kolukisaoglu U."/>
            <person name="Kubo M."/>
            <person name="Kurata T."/>
            <person name="Lalonde S."/>
            <person name="Li K."/>
            <person name="Li Y."/>
            <person name="Litt A."/>
            <person name="Lyons E."/>
            <person name="Manning G."/>
            <person name="Maruyama T."/>
            <person name="Michael T.P."/>
            <person name="Mikami K."/>
            <person name="Miyazaki S."/>
            <person name="Morinaga S."/>
            <person name="Murata T."/>
            <person name="Mueller-Roeber B."/>
            <person name="Nelson D.R."/>
            <person name="Obara M."/>
            <person name="Oguri Y."/>
            <person name="Olmstead R.G."/>
            <person name="Onodera N."/>
            <person name="Petersen B.L."/>
            <person name="Pils B."/>
            <person name="Prigge M."/>
            <person name="Rensing S.A."/>
            <person name="Riano-Pachon D.M."/>
            <person name="Roberts A.W."/>
            <person name="Sato Y."/>
            <person name="Scheller H.V."/>
            <person name="Schulz B."/>
            <person name="Schulz C."/>
            <person name="Shakirov E.V."/>
            <person name="Shibagaki N."/>
            <person name="Shinohara N."/>
            <person name="Shippen D.E."/>
            <person name="Soerensen I."/>
            <person name="Sotooka R."/>
            <person name="Sugimoto N."/>
            <person name="Sugita M."/>
            <person name="Sumikawa N."/>
            <person name="Tanurdzic M."/>
            <person name="Theissen G."/>
            <person name="Ulvskov P."/>
            <person name="Wakazuki S."/>
            <person name="Weng J.K."/>
            <person name="Willats W.W."/>
            <person name="Wipf D."/>
            <person name="Wolf P.G."/>
            <person name="Yang L."/>
            <person name="Zimmer A.D."/>
            <person name="Zhu Q."/>
            <person name="Mitros T."/>
            <person name="Hellsten U."/>
            <person name="Loque D."/>
            <person name="Otillar R."/>
            <person name="Salamov A."/>
            <person name="Schmutz J."/>
            <person name="Shapiro H."/>
            <person name="Lindquist E."/>
            <person name="Lucas S."/>
            <person name="Rokhsar D."/>
            <person name="Grigoriev I.V."/>
        </authorList>
    </citation>
    <scope>NUCLEOTIDE SEQUENCE [LARGE SCALE GENOMIC DNA]</scope>
</reference>
<name>D8SCU6_SELML</name>
<dbReference type="InterPro" id="IPR002885">
    <property type="entry name" value="PPR_rpt"/>
</dbReference>
<evidence type="ECO:0000256" key="2">
    <source>
        <dbReference type="PROSITE-ProRule" id="PRU00708"/>
    </source>
</evidence>
<dbReference type="eggNOG" id="KOG4197">
    <property type="taxonomic scope" value="Eukaryota"/>
</dbReference>
<dbReference type="InterPro" id="IPR011990">
    <property type="entry name" value="TPR-like_helical_dom_sf"/>
</dbReference>
<dbReference type="KEGG" id="smo:SELMODRAFT_53460"/>
<dbReference type="PANTHER" id="PTHR45717:SF15">
    <property type="entry name" value="AGL218WP"/>
    <property type="match status" value="1"/>
</dbReference>
<gene>
    <name evidence="3" type="ORF">SELMODRAFT_53460</name>
</gene>
<evidence type="ECO:0000256" key="1">
    <source>
        <dbReference type="ARBA" id="ARBA00022737"/>
    </source>
</evidence>
<organism evidence="4">
    <name type="scientific">Selaginella moellendorffii</name>
    <name type="common">Spikemoss</name>
    <dbReference type="NCBI Taxonomy" id="88036"/>
    <lineage>
        <taxon>Eukaryota</taxon>
        <taxon>Viridiplantae</taxon>
        <taxon>Streptophyta</taxon>
        <taxon>Embryophyta</taxon>
        <taxon>Tracheophyta</taxon>
        <taxon>Lycopodiopsida</taxon>
        <taxon>Selaginellales</taxon>
        <taxon>Selaginellaceae</taxon>
        <taxon>Selaginella</taxon>
    </lineage>
</organism>
<proteinExistence type="predicted"/>
<dbReference type="GO" id="GO:0003729">
    <property type="term" value="F:mRNA binding"/>
    <property type="evidence" value="ECO:0007669"/>
    <property type="project" value="UniProtKB-ARBA"/>
</dbReference>
<evidence type="ECO:0008006" key="5">
    <source>
        <dbReference type="Google" id="ProtNLM"/>
    </source>
</evidence>
<dbReference type="SUPFAM" id="SSF48452">
    <property type="entry name" value="TPR-like"/>
    <property type="match status" value="1"/>
</dbReference>
<dbReference type="Pfam" id="PF13812">
    <property type="entry name" value="PPR_3"/>
    <property type="match status" value="3"/>
</dbReference>